<dbReference type="Pfam" id="PF00191">
    <property type="entry name" value="Annexin"/>
    <property type="match status" value="4"/>
</dbReference>
<evidence type="ECO:0000313" key="6">
    <source>
        <dbReference type="WBParaSite" id="SVE_1836900.2"/>
    </source>
</evidence>
<evidence type="ECO:0000256" key="3">
    <source>
        <dbReference type="ARBA" id="ARBA00023216"/>
    </source>
</evidence>
<dbReference type="GO" id="GO:0005886">
    <property type="term" value="C:plasma membrane"/>
    <property type="evidence" value="ECO:0007669"/>
    <property type="project" value="TreeGrafter"/>
</dbReference>
<reference evidence="6" key="2">
    <citation type="submission" date="2015-08" db="UniProtKB">
        <authorList>
            <consortium name="WormBaseParasite"/>
        </authorList>
    </citation>
    <scope>IDENTIFICATION</scope>
</reference>
<evidence type="ECO:0000256" key="1">
    <source>
        <dbReference type="ARBA" id="ARBA00007831"/>
    </source>
</evidence>
<dbReference type="InterPro" id="IPR037104">
    <property type="entry name" value="Annexin_sf"/>
</dbReference>
<evidence type="ECO:0000256" key="2">
    <source>
        <dbReference type="ARBA" id="ARBA00022737"/>
    </source>
</evidence>
<dbReference type="GO" id="GO:0005737">
    <property type="term" value="C:cytoplasm"/>
    <property type="evidence" value="ECO:0007669"/>
    <property type="project" value="TreeGrafter"/>
</dbReference>
<dbReference type="PRINTS" id="PR00196">
    <property type="entry name" value="ANNEXIN"/>
</dbReference>
<comment type="similarity">
    <text evidence="1">Belongs to the annexin family.</text>
</comment>
<sequence>MKREPKTKNLDSPGVRTEKTSKSCNYKYDPYSRPLPADLFNVVYPEPPSMNPLFNNNNENVPHVVQFQPISNFSMNCNYQNFARGTKPTLNSRFSTITSYDPNNSGMFNPFNMSTPWNPNLMNMNCHIPVSSIYSQCTTMNQHQKWRIIKTGSATLMNTPNFNSQHDAKMLRVSTTSSKIDKETIINIMFRRTSREKHMIAVQYFNLYNETLASRFKVKIKGKLYKVLKLVMECEIQRNVKDLYKALEKEAIDNAVIIEIFCGKSKQYIMELKELYKEKYGKSIREIIRERTDSGYQRFLLGLVKGERDQGALNLDHVEEDVERLHNDGKGIYKLEDEKFLLDILYKRSFEHINMVINRYQNLVHKDIIRVIKEWFYGDLKVMLLMFFDYLNSPSYYFSKLLKNYLEDFEDNEEEIIRIFLNRAEVDLETIQQEFNENNSKTLEHQLAASSIGSLRQIFLTMLGHAIDD</sequence>
<dbReference type="PANTHER" id="PTHR10502">
    <property type="entry name" value="ANNEXIN"/>
    <property type="match status" value="1"/>
</dbReference>
<keyword evidence="5" id="KW-1185">Reference proteome</keyword>
<name>A0A0K0G0Y3_STRVS</name>
<dbReference type="GO" id="GO:0005634">
    <property type="term" value="C:nucleus"/>
    <property type="evidence" value="ECO:0007669"/>
    <property type="project" value="TreeGrafter"/>
</dbReference>
<dbReference type="WBParaSite" id="SVE_1836900.2">
    <property type="protein sequence ID" value="SVE_1836900.2"/>
    <property type="gene ID" value="SVE_1836900"/>
</dbReference>
<dbReference type="PROSITE" id="PS51897">
    <property type="entry name" value="ANNEXIN_2"/>
    <property type="match status" value="3"/>
</dbReference>
<keyword evidence="3" id="KW-0041">Annexin</keyword>
<protein>
    <submittedName>
        <fullName evidence="6">Annexin</fullName>
    </submittedName>
</protein>
<dbReference type="InterPro" id="IPR001464">
    <property type="entry name" value="Annexin"/>
</dbReference>
<organism evidence="5 6">
    <name type="scientific">Strongyloides venezuelensis</name>
    <name type="common">Threadworm</name>
    <dbReference type="NCBI Taxonomy" id="75913"/>
    <lineage>
        <taxon>Eukaryota</taxon>
        <taxon>Metazoa</taxon>
        <taxon>Ecdysozoa</taxon>
        <taxon>Nematoda</taxon>
        <taxon>Chromadorea</taxon>
        <taxon>Rhabditida</taxon>
        <taxon>Tylenchina</taxon>
        <taxon>Panagrolaimomorpha</taxon>
        <taxon>Strongyloidoidea</taxon>
        <taxon>Strongyloididae</taxon>
        <taxon>Strongyloides</taxon>
    </lineage>
</organism>
<dbReference type="GO" id="GO:0001786">
    <property type="term" value="F:phosphatidylserine binding"/>
    <property type="evidence" value="ECO:0007669"/>
    <property type="project" value="TreeGrafter"/>
</dbReference>
<dbReference type="Gene3D" id="1.10.220.10">
    <property type="entry name" value="Annexin"/>
    <property type="match status" value="4"/>
</dbReference>
<proteinExistence type="inferred from homology"/>
<accession>A0A0K0G0Y3</accession>
<evidence type="ECO:0000313" key="5">
    <source>
        <dbReference type="Proteomes" id="UP000035680"/>
    </source>
</evidence>
<dbReference type="Proteomes" id="UP000035680">
    <property type="component" value="Unassembled WGS sequence"/>
</dbReference>
<dbReference type="AlphaFoldDB" id="A0A0K0G0Y3"/>
<dbReference type="InterPro" id="IPR018502">
    <property type="entry name" value="Annexin_repeat"/>
</dbReference>
<dbReference type="STRING" id="75913.A0A0K0G0Y3"/>
<dbReference type="SUPFAM" id="SSF47874">
    <property type="entry name" value="Annexin"/>
    <property type="match status" value="1"/>
</dbReference>
<keyword evidence="2" id="KW-0677">Repeat</keyword>
<feature type="region of interest" description="Disordered" evidence="4">
    <location>
        <begin position="1"/>
        <end position="22"/>
    </location>
</feature>
<dbReference type="PANTHER" id="PTHR10502:SF102">
    <property type="entry name" value="ANNEXIN B11"/>
    <property type="match status" value="1"/>
</dbReference>
<evidence type="ECO:0000256" key="4">
    <source>
        <dbReference type="SAM" id="MobiDB-lite"/>
    </source>
</evidence>
<dbReference type="SMART" id="SM00335">
    <property type="entry name" value="ANX"/>
    <property type="match status" value="3"/>
</dbReference>
<reference evidence="5" key="1">
    <citation type="submission" date="2014-07" db="EMBL/GenBank/DDBJ databases">
        <authorList>
            <person name="Martin A.A"/>
            <person name="De Silva N."/>
        </authorList>
    </citation>
    <scope>NUCLEOTIDE SEQUENCE</scope>
</reference>
<dbReference type="GO" id="GO:0012506">
    <property type="term" value="C:vesicle membrane"/>
    <property type="evidence" value="ECO:0007669"/>
    <property type="project" value="TreeGrafter"/>
</dbReference>
<dbReference type="GO" id="GO:0005509">
    <property type="term" value="F:calcium ion binding"/>
    <property type="evidence" value="ECO:0007669"/>
    <property type="project" value="InterPro"/>
</dbReference>
<dbReference type="GO" id="GO:0005544">
    <property type="term" value="F:calcium-dependent phospholipid binding"/>
    <property type="evidence" value="ECO:0007669"/>
    <property type="project" value="InterPro"/>
</dbReference>